<dbReference type="PANTHER" id="PTHR48218:SF3">
    <property type="entry name" value="OS07G0170800 PROTEIN"/>
    <property type="match status" value="1"/>
</dbReference>
<proteinExistence type="predicted"/>
<evidence type="ECO:0000259" key="1">
    <source>
        <dbReference type="PROSITE" id="PS50181"/>
    </source>
</evidence>
<evidence type="ECO:0000313" key="2">
    <source>
        <dbReference type="EMBL" id="PRP75417.1"/>
    </source>
</evidence>
<dbReference type="Proteomes" id="UP000241769">
    <property type="component" value="Unassembled WGS sequence"/>
</dbReference>
<feature type="domain" description="F-box" evidence="1">
    <location>
        <begin position="1"/>
        <end position="47"/>
    </location>
</feature>
<keyword evidence="3" id="KW-1185">Reference proteome</keyword>
<dbReference type="SUPFAM" id="SSF81383">
    <property type="entry name" value="F-box domain"/>
    <property type="match status" value="1"/>
</dbReference>
<gene>
    <name evidence="2" type="ORF">PROFUN_15757</name>
</gene>
<reference evidence="2 3" key="1">
    <citation type="journal article" date="2018" name="Genome Biol. Evol.">
        <title>Multiple Roots of Fruiting Body Formation in Amoebozoa.</title>
        <authorList>
            <person name="Hillmann F."/>
            <person name="Forbes G."/>
            <person name="Novohradska S."/>
            <person name="Ferling I."/>
            <person name="Riege K."/>
            <person name="Groth M."/>
            <person name="Westermann M."/>
            <person name="Marz M."/>
            <person name="Spaller T."/>
            <person name="Winckler T."/>
            <person name="Schaap P."/>
            <person name="Glockner G."/>
        </authorList>
    </citation>
    <scope>NUCLEOTIDE SEQUENCE [LARGE SCALE GENOMIC DNA]</scope>
    <source>
        <strain evidence="2 3">Jena</strain>
    </source>
</reference>
<dbReference type="InParanoid" id="A0A2P6MUP9"/>
<sequence>MDPFLLLPSEMAMHVISWLSPRDLSTASAVSQQWDILCNDHRVWDNACEDLWRDKLYVPPKIRELRITSPKDAYIQSIADSKRNLCTDDELCHDAWEFHFKETMGPLSFNRPNMYLKFEKQGVVNMTPAERENIGRSVTAIWRWVELPHNATDLSSEGKCLQVNRYPLCSITRRKDWGFKMQNDWVEFYYPPLKKTIKAEATTASAVQ</sequence>
<name>A0A2P6MUP9_9EUKA</name>
<evidence type="ECO:0000313" key="3">
    <source>
        <dbReference type="Proteomes" id="UP000241769"/>
    </source>
</evidence>
<dbReference type="Gene3D" id="1.20.1280.50">
    <property type="match status" value="1"/>
</dbReference>
<dbReference type="EMBL" id="MDYQ01000387">
    <property type="protein sequence ID" value="PRP75417.1"/>
    <property type="molecule type" value="Genomic_DNA"/>
</dbReference>
<comment type="caution">
    <text evidence="2">The sequence shown here is derived from an EMBL/GenBank/DDBJ whole genome shotgun (WGS) entry which is preliminary data.</text>
</comment>
<dbReference type="Pfam" id="PF12937">
    <property type="entry name" value="F-box-like"/>
    <property type="match status" value="1"/>
</dbReference>
<dbReference type="InterPro" id="IPR001810">
    <property type="entry name" value="F-box_dom"/>
</dbReference>
<dbReference type="SMART" id="SM00256">
    <property type="entry name" value="FBOX"/>
    <property type="match status" value="1"/>
</dbReference>
<dbReference type="PANTHER" id="PTHR48218">
    <property type="entry name" value="F-BOX DOMAIN CONTAINING PROTEIN"/>
    <property type="match status" value="1"/>
</dbReference>
<organism evidence="2 3">
    <name type="scientific">Planoprotostelium fungivorum</name>
    <dbReference type="NCBI Taxonomy" id="1890364"/>
    <lineage>
        <taxon>Eukaryota</taxon>
        <taxon>Amoebozoa</taxon>
        <taxon>Evosea</taxon>
        <taxon>Variosea</taxon>
        <taxon>Cavosteliida</taxon>
        <taxon>Cavosteliaceae</taxon>
        <taxon>Planoprotostelium</taxon>
    </lineage>
</organism>
<dbReference type="InterPro" id="IPR036047">
    <property type="entry name" value="F-box-like_dom_sf"/>
</dbReference>
<protein>
    <recommendedName>
        <fullName evidence="1">F-box domain-containing protein</fullName>
    </recommendedName>
</protein>
<dbReference type="AlphaFoldDB" id="A0A2P6MUP9"/>
<dbReference type="PROSITE" id="PS50181">
    <property type="entry name" value="FBOX"/>
    <property type="match status" value="1"/>
</dbReference>
<accession>A0A2P6MUP9</accession>
<dbReference type="OrthoDB" id="3219396at2759"/>